<dbReference type="Pfam" id="PF05000">
    <property type="entry name" value="RNA_pol_Rpb1_4"/>
    <property type="match status" value="1"/>
</dbReference>
<comment type="similarity">
    <text evidence="9 10">Belongs to the RNA polymerase beta' chain family.</text>
</comment>
<keyword evidence="7 9" id="KW-0804">Transcription</keyword>
<comment type="cofactor">
    <cofactor evidence="9">
        <name>Mg(2+)</name>
        <dbReference type="ChEBI" id="CHEBI:18420"/>
    </cofactor>
    <text evidence="9">Binds 1 Mg(2+) ion per subunit.</text>
</comment>
<dbReference type="Gene3D" id="4.10.860.120">
    <property type="entry name" value="RNA polymerase II, clamp domain"/>
    <property type="match status" value="1"/>
</dbReference>
<dbReference type="InterPro" id="IPR048566">
    <property type="entry name" value="RpoC_hybrid"/>
</dbReference>
<comment type="cofactor">
    <cofactor evidence="9">
        <name>Zn(2+)</name>
        <dbReference type="ChEBI" id="CHEBI:29105"/>
    </cofactor>
    <text evidence="9">Binds 2 Zn(2+) ions per subunit.</text>
</comment>
<feature type="binding site" evidence="9">
    <location>
        <position position="74"/>
    </location>
    <ligand>
        <name>Zn(2+)</name>
        <dbReference type="ChEBI" id="CHEBI:29105"/>
        <label>1</label>
    </ligand>
</feature>
<keyword evidence="4 9" id="KW-0479">Metal-binding</keyword>
<dbReference type="Gene3D" id="1.10.40.90">
    <property type="match status" value="1"/>
</dbReference>
<dbReference type="CDD" id="cd02655">
    <property type="entry name" value="RNAP_beta'_C"/>
    <property type="match status" value="1"/>
</dbReference>
<organism evidence="13 14">
    <name type="scientific">Calidithermus roseus</name>
    <dbReference type="NCBI Taxonomy" id="1644118"/>
    <lineage>
        <taxon>Bacteria</taxon>
        <taxon>Thermotogati</taxon>
        <taxon>Deinococcota</taxon>
        <taxon>Deinococci</taxon>
        <taxon>Thermales</taxon>
        <taxon>Thermaceae</taxon>
        <taxon>Calidithermus</taxon>
    </lineage>
</organism>
<dbReference type="Gene3D" id="1.10.274.100">
    <property type="entry name" value="RNA polymerase Rpb1, domain 3"/>
    <property type="match status" value="1"/>
</dbReference>
<evidence type="ECO:0000256" key="6">
    <source>
        <dbReference type="ARBA" id="ARBA00022842"/>
    </source>
</evidence>
<dbReference type="Pfam" id="PF21668">
    <property type="entry name" value="RPOC_hybrid"/>
    <property type="match status" value="1"/>
</dbReference>
<feature type="binding site" evidence="9">
    <location>
        <position position="741"/>
    </location>
    <ligand>
        <name>Mg(2+)</name>
        <dbReference type="ChEBI" id="CHEBI:18420"/>
    </ligand>
</feature>
<feature type="binding site" evidence="9">
    <location>
        <position position="743"/>
    </location>
    <ligand>
        <name>Mg(2+)</name>
        <dbReference type="ChEBI" id="CHEBI:18420"/>
    </ligand>
</feature>
<feature type="binding site" evidence="9">
    <location>
        <position position="1205"/>
    </location>
    <ligand>
        <name>Zn(2+)</name>
        <dbReference type="ChEBI" id="CHEBI:29105"/>
        <label>2</label>
    </ligand>
</feature>
<dbReference type="InterPro" id="IPR012754">
    <property type="entry name" value="DNA-dir_RpoC_beta_prime_bact"/>
</dbReference>
<keyword evidence="3 9" id="KW-0548">Nucleotidyltransferase</keyword>
<dbReference type="EMBL" id="QWLA01000045">
    <property type="protein sequence ID" value="RIH85239.1"/>
    <property type="molecule type" value="Genomic_DNA"/>
</dbReference>
<dbReference type="InterPro" id="IPR007083">
    <property type="entry name" value="RNA_pol_Rpb1_4"/>
</dbReference>
<dbReference type="Pfam" id="PF04998">
    <property type="entry name" value="RNA_pol_Rpb1_5"/>
    <property type="match status" value="2"/>
</dbReference>
<dbReference type="Proteomes" id="UP000265341">
    <property type="component" value="Unassembled WGS sequence"/>
</dbReference>
<dbReference type="SUPFAM" id="SSF64484">
    <property type="entry name" value="beta and beta-prime subunits of DNA dependent RNA-polymerase"/>
    <property type="match status" value="1"/>
</dbReference>
<dbReference type="Gene3D" id="1.10.150.390">
    <property type="match status" value="1"/>
</dbReference>
<keyword evidence="6 9" id="KW-0460">Magnesium</keyword>
<dbReference type="Gene3D" id="2.40.40.20">
    <property type="match status" value="1"/>
</dbReference>
<dbReference type="Pfam" id="PF04983">
    <property type="entry name" value="RNA_pol_Rpb1_3"/>
    <property type="match status" value="1"/>
</dbReference>
<protein>
    <recommendedName>
        <fullName evidence="9">DNA-directed RNA polymerase subunit beta'</fullName>
        <shortName evidence="9">RNAP subunit beta'</shortName>
        <ecNumber evidence="9">2.7.7.6</ecNumber>
    </recommendedName>
    <alternativeName>
        <fullName evidence="9">RNA polymerase subunit beta'</fullName>
    </alternativeName>
    <alternativeName>
        <fullName evidence="9">Transcriptase subunit beta'</fullName>
    </alternativeName>
</protein>
<keyword evidence="14" id="KW-1185">Reference proteome</keyword>
<evidence type="ECO:0000256" key="11">
    <source>
        <dbReference type="SAM" id="MobiDB-lite"/>
    </source>
</evidence>
<evidence type="ECO:0000256" key="10">
    <source>
        <dbReference type="RuleBase" id="RU004279"/>
    </source>
</evidence>
<keyword evidence="2 9" id="KW-0808">Transferase</keyword>
<dbReference type="Gene3D" id="1.10.132.30">
    <property type="match status" value="1"/>
</dbReference>
<evidence type="ECO:0000256" key="5">
    <source>
        <dbReference type="ARBA" id="ARBA00022833"/>
    </source>
</evidence>
<name>A0A399EQC0_9DEIN</name>
<evidence type="ECO:0000256" key="8">
    <source>
        <dbReference type="ARBA" id="ARBA00048552"/>
    </source>
</evidence>
<dbReference type="PANTHER" id="PTHR19376">
    <property type="entry name" value="DNA-DIRECTED RNA POLYMERASE"/>
    <property type="match status" value="1"/>
</dbReference>
<comment type="catalytic activity">
    <reaction evidence="8 9 10">
        <text>RNA(n) + a ribonucleoside 5'-triphosphate = RNA(n+1) + diphosphate</text>
        <dbReference type="Rhea" id="RHEA:21248"/>
        <dbReference type="Rhea" id="RHEA-COMP:14527"/>
        <dbReference type="Rhea" id="RHEA-COMP:17342"/>
        <dbReference type="ChEBI" id="CHEBI:33019"/>
        <dbReference type="ChEBI" id="CHEBI:61557"/>
        <dbReference type="ChEBI" id="CHEBI:140395"/>
        <dbReference type="EC" id="2.7.7.6"/>
    </reaction>
</comment>
<dbReference type="GO" id="GO:0003677">
    <property type="term" value="F:DNA binding"/>
    <property type="evidence" value="ECO:0007669"/>
    <property type="project" value="UniProtKB-UniRule"/>
</dbReference>
<dbReference type="CDD" id="cd01609">
    <property type="entry name" value="RNAP_beta'_N"/>
    <property type="match status" value="1"/>
</dbReference>
<evidence type="ECO:0000256" key="3">
    <source>
        <dbReference type="ARBA" id="ARBA00022695"/>
    </source>
</evidence>
<dbReference type="GO" id="GO:0008270">
    <property type="term" value="F:zinc ion binding"/>
    <property type="evidence" value="ECO:0007669"/>
    <property type="project" value="UniProtKB-UniRule"/>
</dbReference>
<dbReference type="HAMAP" id="MF_01322">
    <property type="entry name" value="RNApol_bact_RpoC"/>
    <property type="match status" value="1"/>
</dbReference>
<evidence type="ECO:0000313" key="14">
    <source>
        <dbReference type="Proteomes" id="UP000265341"/>
    </source>
</evidence>
<evidence type="ECO:0000256" key="7">
    <source>
        <dbReference type="ARBA" id="ARBA00023163"/>
    </source>
</evidence>
<dbReference type="Gene3D" id="2.40.50.100">
    <property type="match status" value="4"/>
</dbReference>
<proteinExistence type="inferred from homology"/>
<feature type="binding site" evidence="9">
    <location>
        <position position="745"/>
    </location>
    <ligand>
        <name>Mg(2+)</name>
        <dbReference type="ChEBI" id="CHEBI:18420"/>
    </ligand>
</feature>
<dbReference type="InterPro" id="IPR006592">
    <property type="entry name" value="RNA_pol_N"/>
</dbReference>
<dbReference type="Pfam" id="PF00623">
    <property type="entry name" value="RNA_pol_Rpb1_2"/>
    <property type="match status" value="1"/>
</dbReference>
<evidence type="ECO:0000256" key="4">
    <source>
        <dbReference type="ARBA" id="ARBA00022723"/>
    </source>
</evidence>
<feature type="binding site" evidence="9">
    <location>
        <position position="1202"/>
    </location>
    <ligand>
        <name>Zn(2+)</name>
        <dbReference type="ChEBI" id="CHEBI:29105"/>
        <label>2</label>
    </ligand>
</feature>
<evidence type="ECO:0000256" key="9">
    <source>
        <dbReference type="HAMAP-Rule" id="MF_01322"/>
    </source>
</evidence>
<dbReference type="InterPro" id="IPR038120">
    <property type="entry name" value="Rpb1_funnel_sf"/>
</dbReference>
<dbReference type="InterPro" id="IPR045867">
    <property type="entry name" value="DNA-dir_RpoC_beta_prime"/>
</dbReference>
<dbReference type="GO" id="GO:0006351">
    <property type="term" value="P:DNA-templated transcription"/>
    <property type="evidence" value="ECO:0007669"/>
    <property type="project" value="UniProtKB-UniRule"/>
</dbReference>
<dbReference type="GO" id="GO:0000287">
    <property type="term" value="F:magnesium ion binding"/>
    <property type="evidence" value="ECO:0007669"/>
    <property type="project" value="UniProtKB-UniRule"/>
</dbReference>
<dbReference type="EC" id="2.7.7.6" evidence="9"/>
<dbReference type="InterPro" id="IPR007066">
    <property type="entry name" value="RNA_pol_Rpb1_3"/>
</dbReference>
<feature type="domain" description="RNA polymerase N-terminal" evidence="12">
    <location>
        <begin position="512"/>
        <end position="795"/>
    </location>
</feature>
<dbReference type="GO" id="GO:0003899">
    <property type="term" value="F:DNA-directed RNA polymerase activity"/>
    <property type="evidence" value="ECO:0007669"/>
    <property type="project" value="UniProtKB-UniRule"/>
</dbReference>
<dbReference type="InterPro" id="IPR007080">
    <property type="entry name" value="RNA_pol_Rpb1_1"/>
</dbReference>
<dbReference type="InterPro" id="IPR042102">
    <property type="entry name" value="RNA_pol_Rpb1_3_sf"/>
</dbReference>
<evidence type="ECO:0000313" key="13">
    <source>
        <dbReference type="EMBL" id="RIH85239.1"/>
    </source>
</evidence>
<evidence type="ECO:0000259" key="12">
    <source>
        <dbReference type="SMART" id="SM00663"/>
    </source>
</evidence>
<keyword evidence="1 9" id="KW-0240">DNA-directed RNA polymerase</keyword>
<dbReference type="Gene3D" id="3.90.105.10">
    <property type="entry name" value="Molybdopterin biosynthesis moea protein, domain 2"/>
    <property type="match status" value="1"/>
</dbReference>
<dbReference type="InterPro" id="IPR044893">
    <property type="entry name" value="RNA_pol_Rpb1_clamp_domain"/>
</dbReference>
<comment type="subunit">
    <text evidence="9">The RNAP catalytic core consists of 2 alpha, 1 beta, 1 beta' and 1 omega subunit. When a sigma factor is associated with the core the holoenzyme is formed, which can initiate transcription.</text>
</comment>
<dbReference type="InterPro" id="IPR007081">
    <property type="entry name" value="RNA_pol_Rpb1_5"/>
</dbReference>
<feature type="binding site" evidence="9">
    <location>
        <position position="77"/>
    </location>
    <ligand>
        <name>Zn(2+)</name>
        <dbReference type="ChEBI" id="CHEBI:29105"/>
        <label>1</label>
    </ligand>
</feature>
<reference evidence="13 14" key="1">
    <citation type="submission" date="2018-08" db="EMBL/GenBank/DDBJ databases">
        <title>Meiothermus roseus NBRC 110900 genome sequencing project.</title>
        <authorList>
            <person name="Da Costa M.S."/>
            <person name="Albuquerque L."/>
            <person name="Raposo P."/>
            <person name="Froufe H.J.C."/>
            <person name="Barroso C.S."/>
            <person name="Egas C."/>
        </authorList>
    </citation>
    <scope>NUCLEOTIDE SEQUENCE [LARGE SCALE GENOMIC DNA]</scope>
    <source>
        <strain evidence="13 14">NBRC 110900</strain>
    </source>
</reference>
<dbReference type="InterPro" id="IPR000722">
    <property type="entry name" value="RNA_pol_asu"/>
</dbReference>
<accession>A0A399EQC0</accession>
<evidence type="ECO:0000256" key="2">
    <source>
        <dbReference type="ARBA" id="ARBA00022679"/>
    </source>
</evidence>
<evidence type="ECO:0000256" key="1">
    <source>
        <dbReference type="ARBA" id="ARBA00022478"/>
    </source>
</evidence>
<dbReference type="SMART" id="SM00663">
    <property type="entry name" value="RPOLA_N"/>
    <property type="match status" value="1"/>
</dbReference>
<comment type="caution">
    <text evidence="13">The sequence shown here is derived from an EMBL/GenBank/DDBJ whole genome shotgun (WGS) entry which is preliminary data.</text>
</comment>
<keyword evidence="5 9" id="KW-0862">Zinc</keyword>
<feature type="binding site" evidence="9">
    <location>
        <position position="61"/>
    </location>
    <ligand>
        <name>Zn(2+)</name>
        <dbReference type="ChEBI" id="CHEBI:29105"/>
        <label>1</label>
    </ligand>
</feature>
<dbReference type="GO" id="GO:0000428">
    <property type="term" value="C:DNA-directed RNA polymerase complex"/>
    <property type="evidence" value="ECO:0007669"/>
    <property type="project" value="UniProtKB-KW"/>
</dbReference>
<feature type="binding site" evidence="9">
    <location>
        <position position="1195"/>
    </location>
    <ligand>
        <name>Zn(2+)</name>
        <dbReference type="ChEBI" id="CHEBI:29105"/>
        <label>2</label>
    </ligand>
</feature>
<dbReference type="Pfam" id="PF04997">
    <property type="entry name" value="RNA_pol_Rpb1_1"/>
    <property type="match status" value="2"/>
</dbReference>
<feature type="binding site" evidence="9">
    <location>
        <position position="59"/>
    </location>
    <ligand>
        <name>Zn(2+)</name>
        <dbReference type="ChEBI" id="CHEBI:29105"/>
        <label>1</label>
    </ligand>
</feature>
<dbReference type="PANTHER" id="PTHR19376:SF54">
    <property type="entry name" value="DNA-DIRECTED RNA POLYMERASE SUBUNIT BETA"/>
    <property type="match status" value="1"/>
</dbReference>
<comment type="function">
    <text evidence="9 10">DNA-dependent RNA polymerase catalyzes the transcription of DNA into RNA using the four ribonucleoside triphosphates as substrates.</text>
</comment>
<feature type="binding site" evidence="9">
    <location>
        <position position="1113"/>
    </location>
    <ligand>
        <name>Zn(2+)</name>
        <dbReference type="ChEBI" id="CHEBI:29105"/>
        <label>2</label>
    </ligand>
</feature>
<gene>
    <name evidence="9 13" type="primary">rpoC</name>
    <name evidence="13" type="ORF">Mrose_02297</name>
</gene>
<dbReference type="Gene3D" id="1.10.1790.20">
    <property type="match status" value="1"/>
</dbReference>
<sequence>MMKREVRKVRIGLASPERIRSWSYGEVEKPETINYRTLKPERDGLFDERIFGPQKDYECACGKYKRQRFEGKVCERCGVEVTKSIVRRYRMGHVELATPVAHIWYVKDVPSKIGTLLDLSAQELEQVLYFAKYITIDPKGAMLGGQPVHKRQLLTDEEYRELRFGKQETYSIPIGVDARVRDGDEVKKGQELAPGVVSKMDGLCLFRFPRRIRVDYVRRERAHLTLPREGWIEQKSYRAGEPLAEIAEKHQILSEEAGAVQIVEWEEGALIKILDPDTSTVSAVYFLPVGFRPKVGEGELVGKGEVLAEGKGLVRMPRHVKISELEASGKRTVELSVTLEWTEAKDYPLQPHMHVLVGEGASVRKGEKLVGAIEAAEEVIAEAEGVVHLHEPASIVVMKAKVYPFEDDVEVTNGDRVSPGDSLADGGKVTSDIYGRVEVDLVRMNVRVIESYDIDARMGAEAIQALLKELDLSVLEAELVEEMKHPSRARRAKARKRLEVVRAFRDSGNKPEWMVLEAVPVLPPDLRPMVQVDGGRFATSDLNDLYRRLINRNNRLKKLLSQGAPEMIIRNEKRMLQEAVDALLDNGRRGTPVTNPGSDRALRSLTDILSGKQGRFRQNLLGKRVDYSGRSVIVVGPQLKLHQCGLPKRMALELFKPFLLKKMEEKGIANNVKNARRMLERSRDIKDEVWDALEEVIHGKVVLLNRAPTLHRLGIQAFQPVLVEGQSIQLHPMVCEAFNADFDGDQMAVHVPLSSYAQAEARVQMLSSHNLLSPASGEPTAKPSRDIVLGLYYITQLRREKKGAGREFKDAAEAIAAYEAGEVALNAPIKIAGKETSVGRVKYIFANPDEALTAVAHGIIDLQDVVSVRVGGRVLQTSPGRVLFNRIVLEAVGEDAPAELINYDLVMERDNLKDLVYKSFLLLGVEKTAKLLDALKYYGFMLSTTSGITIGIDDAVIPAEKRRYLEEADAKLAQIEQAYEMGFMTDQDRYTQIVQLWSETTEKVTKAVFDNFEQNFPFNPFYMMSQSGARGNKQQIRQLSGMRGLMAKPSGETFERPVLSSFREGLTVLEYFISSHGARKGGADTALRTADSGYLTRKLHDVAHEVIVREADCGTTEYIVVPLTQFDEAFRAKRLRKKNDIESGLYGRTIAREFEVNGRIFAEGSQLSLEDVNFIYKSAEANLIEEIPVRSPLTCRTRYGVCQQCYGWDLSAAKLVSIGESVGVVAAESIGEPGTQLTMRTFHTGGVATGTDITQGLPRVIELFEARRPKVKAIIAEIDGIIHIEEHEDKTSIFVTSEGFNKEYKVPKDFRIIVKEGEMVEAGQPLTRGAIDPHQLIDAKGPDAVQRYLVDEIQRVYRAQGVKLHDKHIEVIVRQMLKYVEITDSGESRFLEGQVIEKWDVEAANEKLSEEGKLPAAWKPVLMGVTKSALSTRSWLSAASFQHTTHVLTEAAIAGKMDELIGLKENVILGKLIPAGTGSDFVRETQVVDTKTLKRLEELRKEVQEAPAVSGRRPGVRPEQPGREAER</sequence>
<feature type="region of interest" description="Disordered" evidence="11">
    <location>
        <begin position="1503"/>
        <end position="1527"/>
    </location>
</feature>